<dbReference type="InterPro" id="IPR018389">
    <property type="entry name" value="DctP_fam"/>
</dbReference>
<reference evidence="5 6" key="1">
    <citation type="submission" date="2018-05" db="EMBL/GenBank/DDBJ databases">
        <title>Integrated omic analyses show evidence that a Ca. Accumulibacter phosphatis strain performs denitrification under micro-aerobic conditions.</title>
        <authorList>
            <person name="Camejo P.Y."/>
            <person name="Katherine M.D."/>
            <person name="Daniel N.R."/>
        </authorList>
    </citation>
    <scope>NUCLEOTIDE SEQUENCE [LARGE SCALE GENOMIC DNA]</scope>
    <source>
        <strain evidence="5">UW-LDO-IC</strain>
    </source>
</reference>
<dbReference type="PANTHER" id="PTHR33376:SF5">
    <property type="entry name" value="EXTRACYTOPLASMIC SOLUTE RECEPTOR PROTEIN"/>
    <property type="match status" value="1"/>
</dbReference>
<accession>A0A369XME1</accession>
<evidence type="ECO:0000256" key="4">
    <source>
        <dbReference type="SAM" id="MobiDB-lite"/>
    </source>
</evidence>
<evidence type="ECO:0000313" key="6">
    <source>
        <dbReference type="Proteomes" id="UP000253831"/>
    </source>
</evidence>
<dbReference type="CDD" id="cd13604">
    <property type="entry name" value="PBP2_TRAP_ketoacid_lactate_like"/>
    <property type="match status" value="1"/>
</dbReference>
<dbReference type="InterPro" id="IPR038404">
    <property type="entry name" value="TRAP_DctP_sf"/>
</dbReference>
<evidence type="ECO:0000313" key="5">
    <source>
        <dbReference type="EMBL" id="RDE51293.1"/>
    </source>
</evidence>
<dbReference type="PIRSF" id="PIRSF039026">
    <property type="entry name" value="SiaP"/>
    <property type="match status" value="1"/>
</dbReference>
<dbReference type="Gene3D" id="3.40.190.10">
    <property type="entry name" value="Periplasmic binding protein-like II"/>
    <property type="match status" value="1"/>
</dbReference>
<proteinExistence type="predicted"/>
<dbReference type="AlphaFoldDB" id="A0A369XME1"/>
<name>A0A369XME1_9PROT</name>
<dbReference type="EMBL" id="QPGA01000009">
    <property type="protein sequence ID" value="RDE51293.1"/>
    <property type="molecule type" value="Genomic_DNA"/>
</dbReference>
<dbReference type="GO" id="GO:0055085">
    <property type="term" value="P:transmembrane transport"/>
    <property type="evidence" value="ECO:0007669"/>
    <property type="project" value="InterPro"/>
</dbReference>
<dbReference type="GO" id="GO:0046872">
    <property type="term" value="F:metal ion binding"/>
    <property type="evidence" value="ECO:0007669"/>
    <property type="project" value="UniProtKB-KW"/>
</dbReference>
<evidence type="ECO:0000256" key="2">
    <source>
        <dbReference type="PIRSR" id="PIRSR039026-1"/>
    </source>
</evidence>
<feature type="binding site" evidence="3">
    <location>
        <position position="290"/>
    </location>
    <ligand>
        <name>substrate</name>
    </ligand>
</feature>
<evidence type="ECO:0000256" key="3">
    <source>
        <dbReference type="PIRSR" id="PIRSR039026-2"/>
    </source>
</evidence>
<organism evidence="5 6">
    <name type="scientific">Candidatus Accumulibacter meliphilus</name>
    <dbReference type="NCBI Taxonomy" id="2211374"/>
    <lineage>
        <taxon>Bacteria</taxon>
        <taxon>Pseudomonadati</taxon>
        <taxon>Pseudomonadota</taxon>
        <taxon>Betaproteobacteria</taxon>
        <taxon>Candidatus Accumulibacter</taxon>
    </lineage>
</organism>
<protein>
    <submittedName>
        <fullName evidence="5">C4-dicarboxylate ABC transporter</fullName>
    </submittedName>
</protein>
<keyword evidence="3" id="KW-0479">Metal-binding</keyword>
<feature type="binding site" evidence="3">
    <location>
        <position position="265"/>
    </location>
    <ligand>
        <name>Na(+)</name>
        <dbReference type="ChEBI" id="CHEBI:29101"/>
    </ligand>
</feature>
<feature type="binding site" evidence="2">
    <location>
        <position position="227"/>
    </location>
    <ligand>
        <name>substrate</name>
    </ligand>
</feature>
<comment type="caution">
    <text evidence="5">The sequence shown here is derived from an EMBL/GenBank/DDBJ whole genome shotgun (WGS) entry which is preliminary data.</text>
</comment>
<dbReference type="NCBIfam" id="NF037995">
    <property type="entry name" value="TRAP_S1"/>
    <property type="match status" value="1"/>
</dbReference>
<gene>
    <name evidence="5" type="ORF">DVS81_07115</name>
</gene>
<feature type="binding site" evidence="2">
    <location>
        <position position="206"/>
    </location>
    <ligand>
        <name>substrate</name>
    </ligand>
</feature>
<feature type="region of interest" description="Disordered" evidence="4">
    <location>
        <begin position="1"/>
        <end position="46"/>
    </location>
</feature>
<evidence type="ECO:0000256" key="1">
    <source>
        <dbReference type="ARBA" id="ARBA00022729"/>
    </source>
</evidence>
<dbReference type="GO" id="GO:0031317">
    <property type="term" value="C:tripartite ATP-independent periplasmic transporter complex"/>
    <property type="evidence" value="ECO:0007669"/>
    <property type="project" value="InterPro"/>
</dbReference>
<dbReference type="Proteomes" id="UP000253831">
    <property type="component" value="Unassembled WGS sequence"/>
</dbReference>
<dbReference type="Pfam" id="PF03480">
    <property type="entry name" value="DctP"/>
    <property type="match status" value="1"/>
</dbReference>
<sequence length="405" mass="43886">MYSAAEGSCVSAPESPSRISAKVEVSQSHTSAPLAGQQAAANRRKPQVYPYPCADSRSERRPLALSASLTLIAAPASAQENVRWGVPMAFGSNLTALGDTMPWVSETLKKISGGTINLQVFEPGKLVPALAIFDAVSAGKAEAGYNWMGYELGKVPASALFGAVPFGMETPQFAAWMYFGGGDALLKEVYKPHNVYPIFCGSISPEAAGWFRKEIKTPADLNGLKFRAAGYGGKVYQKLGASVTVLPGGELFQALEKGVLDGTEFSLPTVDDQLGFYKVAEYYYMPGWHQPSTNQYLYVNLAAWNKLKPQTQAQIETTCTAAVTIALAKAEALQGAVLAKFEKEGVKARQFDKVMLAAFAKATREVMAEESANDAMVKKVYDSMTAFKEQNSKWHDYGYLPRDFK</sequence>
<feature type="binding site" evidence="3">
    <location>
        <position position="264"/>
    </location>
    <ligand>
        <name>substrate</name>
    </ligand>
</feature>
<keyword evidence="1" id="KW-0732">Signal</keyword>
<dbReference type="InterPro" id="IPR026289">
    <property type="entry name" value="SBP_TakP-like"/>
</dbReference>
<dbReference type="PANTHER" id="PTHR33376">
    <property type="match status" value="1"/>
</dbReference>
<dbReference type="Gene3D" id="3.40.190.170">
    <property type="entry name" value="Bacterial extracellular solute-binding protein, family 7"/>
    <property type="match status" value="1"/>
</dbReference>